<evidence type="ECO:0000313" key="1">
    <source>
        <dbReference type="EMBL" id="EEP29080.1"/>
    </source>
</evidence>
<proteinExistence type="predicted"/>
<keyword evidence="2" id="KW-1185">Reference proteome</keyword>
<name>C4G8Y2_9FIRM</name>
<gene>
    <name evidence="1" type="ORF">GCWU000342_00431</name>
</gene>
<comment type="caution">
    <text evidence="1">The sequence shown here is derived from an EMBL/GenBank/DDBJ whole genome shotgun (WGS) entry which is preliminary data.</text>
</comment>
<dbReference type="HOGENOM" id="CLU_2958242_0_0_9"/>
<sequence length="59" mass="6975">MIGILQRLVWIGQFVCDPDEAIQFARDFDRIMHMGDLYEFAGEIHIKMYGNCREKKLVL</sequence>
<accession>C4G8Y2</accession>
<dbReference type="EMBL" id="ACIP02000001">
    <property type="protein sequence ID" value="EEP29080.1"/>
    <property type="molecule type" value="Genomic_DNA"/>
</dbReference>
<organism evidence="1 2">
    <name type="scientific">Shuttleworthella satelles DSM 14600</name>
    <dbReference type="NCBI Taxonomy" id="626523"/>
    <lineage>
        <taxon>Bacteria</taxon>
        <taxon>Bacillati</taxon>
        <taxon>Bacillota</taxon>
        <taxon>Clostridia</taxon>
        <taxon>Lachnospirales</taxon>
        <taxon>Lachnospiraceae</taxon>
        <taxon>Shuttleworthella</taxon>
    </lineage>
</organism>
<evidence type="ECO:0000313" key="2">
    <source>
        <dbReference type="Proteomes" id="UP000003494"/>
    </source>
</evidence>
<protein>
    <submittedName>
        <fullName evidence="1">Uncharacterized protein</fullName>
    </submittedName>
</protein>
<dbReference type="Proteomes" id="UP000003494">
    <property type="component" value="Unassembled WGS sequence"/>
</dbReference>
<dbReference type="STRING" id="626523.GCWU000342_00431"/>
<dbReference type="AlphaFoldDB" id="C4G8Y2"/>
<reference evidence="1" key="1">
    <citation type="submission" date="2009-04" db="EMBL/GenBank/DDBJ databases">
        <authorList>
            <person name="Weinstock G."/>
            <person name="Sodergren E."/>
            <person name="Clifton S."/>
            <person name="Fulton L."/>
            <person name="Fulton B."/>
            <person name="Courtney L."/>
            <person name="Fronick C."/>
            <person name="Harrison M."/>
            <person name="Strong C."/>
            <person name="Farmer C."/>
            <person name="Delahaunty K."/>
            <person name="Markovic C."/>
            <person name="Hall O."/>
            <person name="Minx P."/>
            <person name="Tomlinson C."/>
            <person name="Mitreva M."/>
            <person name="Nelson J."/>
            <person name="Hou S."/>
            <person name="Wollam A."/>
            <person name="Pepin K.H."/>
            <person name="Johnson M."/>
            <person name="Bhonagiri V."/>
            <person name="Nash W.E."/>
            <person name="Warren W."/>
            <person name="Chinwalla A."/>
            <person name="Mardis E.R."/>
            <person name="Wilson R.K."/>
        </authorList>
    </citation>
    <scope>NUCLEOTIDE SEQUENCE [LARGE SCALE GENOMIC DNA]</scope>
    <source>
        <strain evidence="1">DSM 14600</strain>
    </source>
</reference>